<feature type="binding site" evidence="3">
    <location>
        <begin position="180"/>
        <end position="184"/>
    </location>
    <ligand>
        <name>3'-phosphoadenylyl sulfate</name>
        <dbReference type="ChEBI" id="CHEBI:58339"/>
    </ligand>
</feature>
<evidence type="ECO:0000256" key="2">
    <source>
        <dbReference type="ARBA" id="ARBA00023180"/>
    </source>
</evidence>
<dbReference type="InterPro" id="IPR000863">
    <property type="entry name" value="Sulfotransferase_dom"/>
</dbReference>
<dbReference type="InterPro" id="IPR027417">
    <property type="entry name" value="P-loop_NTPase"/>
</dbReference>
<evidence type="ECO:0000259" key="5">
    <source>
        <dbReference type="Pfam" id="PF00685"/>
    </source>
</evidence>
<feature type="binding site" evidence="3">
    <location>
        <position position="64"/>
    </location>
    <ligand>
        <name>3'-phosphoadenylyl sulfate</name>
        <dbReference type="ChEBI" id="CHEBI:58339"/>
    </ligand>
</feature>
<keyword evidence="7" id="KW-1185">Reference proteome</keyword>
<name>A0A8S4NH85_OWEFU</name>
<feature type="non-terminal residue" evidence="6">
    <location>
        <position position="1"/>
    </location>
</feature>
<keyword evidence="2" id="KW-0325">Glycoprotein</keyword>
<dbReference type="Gene3D" id="3.40.50.300">
    <property type="entry name" value="P-loop containing nucleotide triphosphate hydrolases"/>
    <property type="match status" value="1"/>
</dbReference>
<keyword evidence="1" id="KW-0808">Transferase</keyword>
<dbReference type="AlphaFoldDB" id="A0A8S4NH85"/>
<dbReference type="SUPFAM" id="SSF52540">
    <property type="entry name" value="P-loop containing nucleoside triphosphate hydrolases"/>
    <property type="match status" value="1"/>
</dbReference>
<evidence type="ECO:0000256" key="3">
    <source>
        <dbReference type="PIRSR" id="PIRSR637359-2"/>
    </source>
</evidence>
<dbReference type="Pfam" id="PF00685">
    <property type="entry name" value="Sulfotransfer_1"/>
    <property type="match status" value="1"/>
</dbReference>
<keyword evidence="4" id="KW-1015">Disulfide bond</keyword>
<sequence>IYANYAKGKEWYRKQMPYSYPGQTTIEKSPAYFRTDWVAERIHRFNSSIKLLVIIRDPVTWLISDYTQVYTNRKEQDLMNKRFENMVIDPVTLKVNTNYMAVKISVYERYFDHYLKVFNRSQIHIVDGEKLITNPAMEMVKVEQFLGLEPFITTDTFYFNKTLGFFCKKDGTNECLYKKKGRKHPQIDPFVKYKLKKFFKPHNEKLFHMINQTFDWD</sequence>
<evidence type="ECO:0000313" key="6">
    <source>
        <dbReference type="EMBL" id="CAH1780566.1"/>
    </source>
</evidence>
<dbReference type="Proteomes" id="UP000749559">
    <property type="component" value="Unassembled WGS sequence"/>
</dbReference>
<dbReference type="PANTHER" id="PTHR10605">
    <property type="entry name" value="HEPARAN SULFATE SULFOTRANSFERASE"/>
    <property type="match status" value="1"/>
</dbReference>
<comment type="caution">
    <text evidence="6">The sequence shown here is derived from an EMBL/GenBank/DDBJ whole genome shotgun (WGS) entry which is preliminary data.</text>
</comment>
<accession>A0A8S4NH85</accession>
<reference evidence="6" key="1">
    <citation type="submission" date="2022-03" db="EMBL/GenBank/DDBJ databases">
        <authorList>
            <person name="Martin C."/>
        </authorList>
    </citation>
    <scope>NUCLEOTIDE SEQUENCE</scope>
</reference>
<feature type="disulfide bond" evidence="4">
    <location>
        <begin position="167"/>
        <end position="175"/>
    </location>
</feature>
<dbReference type="EMBL" id="CAIIXF020000003">
    <property type="protein sequence ID" value="CAH1780566.1"/>
    <property type="molecule type" value="Genomic_DNA"/>
</dbReference>
<dbReference type="GO" id="GO:0008467">
    <property type="term" value="F:[heparan sulfate]-glucosamine 3-sulfotransferase activity"/>
    <property type="evidence" value="ECO:0007669"/>
    <property type="project" value="TreeGrafter"/>
</dbReference>
<gene>
    <name evidence="6" type="ORF">OFUS_LOCUS7245</name>
</gene>
<dbReference type="PANTHER" id="PTHR10605:SF65">
    <property type="entry name" value="GH20068P"/>
    <property type="match status" value="1"/>
</dbReference>
<evidence type="ECO:0000313" key="7">
    <source>
        <dbReference type="Proteomes" id="UP000749559"/>
    </source>
</evidence>
<dbReference type="InterPro" id="IPR037359">
    <property type="entry name" value="NST/OST"/>
</dbReference>
<dbReference type="OrthoDB" id="411451at2759"/>
<feature type="binding site" evidence="3">
    <location>
        <position position="56"/>
    </location>
    <ligand>
        <name>3'-phosphoadenylyl sulfate</name>
        <dbReference type="ChEBI" id="CHEBI:58339"/>
    </ligand>
</feature>
<organism evidence="6 7">
    <name type="scientific">Owenia fusiformis</name>
    <name type="common">Polychaete worm</name>
    <dbReference type="NCBI Taxonomy" id="6347"/>
    <lineage>
        <taxon>Eukaryota</taxon>
        <taxon>Metazoa</taxon>
        <taxon>Spiralia</taxon>
        <taxon>Lophotrochozoa</taxon>
        <taxon>Annelida</taxon>
        <taxon>Polychaeta</taxon>
        <taxon>Sedentaria</taxon>
        <taxon>Canalipalpata</taxon>
        <taxon>Sabellida</taxon>
        <taxon>Oweniida</taxon>
        <taxon>Oweniidae</taxon>
        <taxon>Owenia</taxon>
    </lineage>
</organism>
<protein>
    <recommendedName>
        <fullName evidence="5">Sulfotransferase domain-containing protein</fullName>
    </recommendedName>
</protein>
<proteinExistence type="predicted"/>
<evidence type="ECO:0000256" key="1">
    <source>
        <dbReference type="ARBA" id="ARBA00022679"/>
    </source>
</evidence>
<evidence type="ECO:0000256" key="4">
    <source>
        <dbReference type="PIRSR" id="PIRSR637359-3"/>
    </source>
</evidence>
<feature type="domain" description="Sulfotransferase" evidence="5">
    <location>
        <begin position="5"/>
        <end position="201"/>
    </location>
</feature>